<dbReference type="InterPro" id="IPR043129">
    <property type="entry name" value="ATPase_NBD"/>
</dbReference>
<evidence type="ECO:0000259" key="1">
    <source>
        <dbReference type="Pfam" id="PF17989"/>
    </source>
</evidence>
<dbReference type="Gene3D" id="3.30.420.40">
    <property type="match status" value="2"/>
</dbReference>
<keyword evidence="4" id="KW-1185">Reference proteome</keyword>
<gene>
    <name evidence="3" type="ORF">DNHGIG_31630</name>
</gene>
<dbReference type="SUPFAM" id="SSF53067">
    <property type="entry name" value="Actin-like ATPase domain"/>
    <property type="match status" value="2"/>
</dbReference>
<dbReference type="InterPro" id="IPR040607">
    <property type="entry name" value="ALP_N"/>
</dbReference>
<dbReference type="Pfam" id="PF21522">
    <property type="entry name" value="MreB-like_C"/>
    <property type="match status" value="1"/>
</dbReference>
<organism evidence="3 4">
    <name type="scientific">Collibacillus ludicampi</name>
    <dbReference type="NCBI Taxonomy" id="2771369"/>
    <lineage>
        <taxon>Bacteria</taxon>
        <taxon>Bacillati</taxon>
        <taxon>Bacillota</taxon>
        <taxon>Bacilli</taxon>
        <taxon>Bacillales</taxon>
        <taxon>Alicyclobacillaceae</taxon>
        <taxon>Collibacillus</taxon>
    </lineage>
</organism>
<dbReference type="CDD" id="cd24025">
    <property type="entry name" value="ASKHA_NBD_ParM_pCBH-like"/>
    <property type="match status" value="1"/>
</dbReference>
<dbReference type="AlphaFoldDB" id="A0AAV4LIL8"/>
<feature type="domain" description="Actin homologue MreB-like C-terminal" evidence="2">
    <location>
        <begin position="187"/>
        <end position="305"/>
    </location>
</feature>
<reference evidence="3" key="1">
    <citation type="journal article" date="2023" name="Int. J. Syst. Evol. Microbiol.">
        <title>Collibacillus ludicampi gen. nov., sp. nov., a new soil bacterium of the family Alicyclobacillaceae.</title>
        <authorList>
            <person name="Jojima T."/>
            <person name="Ioku Y."/>
            <person name="Fukuta Y."/>
            <person name="Shirasaka N."/>
            <person name="Matsumura Y."/>
            <person name="Mori M."/>
        </authorList>
    </citation>
    <scope>NUCLEOTIDE SEQUENCE</scope>
    <source>
        <strain evidence="3">TP075</strain>
    </source>
</reference>
<evidence type="ECO:0008006" key="5">
    <source>
        <dbReference type="Google" id="ProtNLM"/>
    </source>
</evidence>
<feature type="domain" description="Actin-like protein N-terminal" evidence="1">
    <location>
        <begin position="4"/>
        <end position="160"/>
    </location>
</feature>
<comment type="caution">
    <text evidence="3">The sequence shown here is derived from an EMBL/GenBank/DDBJ whole genome shotgun (WGS) entry which is preliminary data.</text>
</comment>
<evidence type="ECO:0000313" key="3">
    <source>
        <dbReference type="EMBL" id="GIM47614.1"/>
    </source>
</evidence>
<evidence type="ECO:0000313" key="4">
    <source>
        <dbReference type="Proteomes" id="UP001057291"/>
    </source>
</evidence>
<dbReference type="Pfam" id="PF17989">
    <property type="entry name" value="ALP_N"/>
    <property type="match status" value="1"/>
</dbReference>
<evidence type="ECO:0000259" key="2">
    <source>
        <dbReference type="Pfam" id="PF21522"/>
    </source>
</evidence>
<name>A0AAV4LIL8_9BACL</name>
<dbReference type="EMBL" id="BOQE01000001">
    <property type="protein sequence ID" value="GIM47614.1"/>
    <property type="molecule type" value="Genomic_DNA"/>
</dbReference>
<proteinExistence type="predicted"/>
<dbReference type="Proteomes" id="UP001057291">
    <property type="component" value="Unassembled WGS sequence"/>
</dbReference>
<protein>
    <recommendedName>
        <fullName evidence="5">Actin-like protein N-terminal domain-containing protein</fullName>
    </recommendedName>
</protein>
<accession>A0AAV4LIL8</accession>
<dbReference type="InterPro" id="IPR049067">
    <property type="entry name" value="MreB-like_C"/>
</dbReference>
<sequence>MILGLDLGYGYVKVTSDGRTVHTFPSIVGSGKERQFSGLFGSGRGLDEMAVEIDGKTYYVGELAVAESYDASRAIDRNKTHHEATRVLVAAAILLAQPPVGEPIKLFTGLPLEYVREQKDVFAATLQEMRFTAKGTSGPFQGVEREIRFDTVKVLPQAIGAAYAALMDEQGRPRYPELAVVEDPMALIDIGYRTTDFTVFQVRPRLRVLEELSGTVAVGAHTVYNMVRAAFPEIPERDVESAVSRENIWINGRTLDLRREVAEVRKSVAKTIADEVKHRWSDRMGRIRVVFLAGGGAKLLQSELQTLHPDVRLVPVPQGANALGFWLMGRMAEIPKETAGPPRLMVPQQA</sequence>